<dbReference type="PROSITE" id="PS50240">
    <property type="entry name" value="TRYPSIN_DOM"/>
    <property type="match status" value="1"/>
</dbReference>
<feature type="domain" description="Peptidase S1" evidence="7">
    <location>
        <begin position="15"/>
        <end position="241"/>
    </location>
</feature>
<evidence type="ECO:0000256" key="6">
    <source>
        <dbReference type="RuleBase" id="RU004296"/>
    </source>
</evidence>
<sequence>MFRLKPLMIASVFTLFAGTALPEEGAVTRMHTANDARGWNSVGKLMMGQRGFCTGVLIAPARVLTAAHCLFDKETGARMPDDQISFQAGWRNGRAEAYRGVRRSIAHPDFIYSGEDDMARVAYDLALLELDQPILLPQLTPFAIDNRPGAGDHVSVVSYAKDRSEVPSIEQDCRVIINTKPALILSCDIDFGSSGAPVFTVQDGVARVVSVISAKAEMEGNKVALAVPLEQPLAQLQEAMDQDAPGERPRGPVKVLKGGLSGGAKFITP</sequence>
<feature type="signal peptide" evidence="6">
    <location>
        <begin position="1"/>
        <end position="22"/>
    </location>
</feature>
<dbReference type="RefSeq" id="WP_306681139.1">
    <property type="nucleotide sequence ID" value="NZ_JAVDBT010000013.1"/>
</dbReference>
<keyword evidence="2 6" id="KW-0645">Protease</keyword>
<dbReference type="EMBL" id="JAVDBT010000013">
    <property type="protein sequence ID" value="MDQ2067433.1"/>
    <property type="molecule type" value="Genomic_DNA"/>
</dbReference>
<evidence type="ECO:0000313" key="8">
    <source>
        <dbReference type="EMBL" id="MDQ2067433.1"/>
    </source>
</evidence>
<reference evidence="8 9" key="1">
    <citation type="submission" date="2023-08" db="EMBL/GenBank/DDBJ databases">
        <title>Characterization of two Paracoccaceae strains isolated from Phycosphere and proposal of Xinfangfangia lacusdiani sp. nov.</title>
        <authorList>
            <person name="Deng Y."/>
            <person name="Zhang Y.Q."/>
        </authorList>
    </citation>
    <scope>NUCLEOTIDE SEQUENCE [LARGE SCALE GENOMIC DNA]</scope>
    <source>
        <strain evidence="8 9">CPCC 101601</strain>
    </source>
</reference>
<name>A0ABU0W0L4_9RHOB</name>
<evidence type="ECO:0000256" key="3">
    <source>
        <dbReference type="ARBA" id="ARBA00022729"/>
    </source>
</evidence>
<gene>
    <name evidence="8" type="ORF">Q9295_13725</name>
</gene>
<keyword evidence="3 6" id="KW-0732">Signal</keyword>
<evidence type="ECO:0000256" key="4">
    <source>
        <dbReference type="ARBA" id="ARBA00022801"/>
    </source>
</evidence>
<dbReference type="Gene3D" id="2.40.10.10">
    <property type="entry name" value="Trypsin-like serine proteases"/>
    <property type="match status" value="2"/>
</dbReference>
<keyword evidence="5 6" id="KW-0720">Serine protease</keyword>
<evidence type="ECO:0000313" key="9">
    <source>
        <dbReference type="Proteomes" id="UP001239680"/>
    </source>
</evidence>
<dbReference type="PANTHER" id="PTHR15462">
    <property type="entry name" value="SERINE PROTEASE"/>
    <property type="match status" value="1"/>
</dbReference>
<dbReference type="InterPro" id="IPR050966">
    <property type="entry name" value="Glutamyl_endopeptidase"/>
</dbReference>
<dbReference type="EC" id="3.4.21.-" evidence="6"/>
<dbReference type="PANTHER" id="PTHR15462:SF8">
    <property type="entry name" value="SERINE PROTEASE"/>
    <property type="match status" value="1"/>
</dbReference>
<dbReference type="SMART" id="SM00020">
    <property type="entry name" value="Tryp_SPc"/>
    <property type="match status" value="1"/>
</dbReference>
<evidence type="ECO:0000256" key="1">
    <source>
        <dbReference type="ARBA" id="ARBA00008764"/>
    </source>
</evidence>
<dbReference type="InterPro" id="IPR018114">
    <property type="entry name" value="TRYPSIN_HIS"/>
</dbReference>
<dbReference type="PRINTS" id="PR00839">
    <property type="entry name" value="V8PROTEASE"/>
</dbReference>
<comment type="similarity">
    <text evidence="1 6">Belongs to the peptidase S1B family.</text>
</comment>
<accession>A0ABU0W0L4</accession>
<organism evidence="8 9">
    <name type="scientific">Pseudogemmobacter lacusdianii</name>
    <dbReference type="NCBI Taxonomy" id="3069608"/>
    <lineage>
        <taxon>Bacteria</taxon>
        <taxon>Pseudomonadati</taxon>
        <taxon>Pseudomonadota</taxon>
        <taxon>Alphaproteobacteria</taxon>
        <taxon>Rhodobacterales</taxon>
        <taxon>Paracoccaceae</taxon>
        <taxon>Pseudogemmobacter</taxon>
    </lineage>
</organism>
<comment type="caution">
    <text evidence="8">The sequence shown here is derived from an EMBL/GenBank/DDBJ whole genome shotgun (WGS) entry which is preliminary data.</text>
</comment>
<dbReference type="InterPro" id="IPR001254">
    <property type="entry name" value="Trypsin_dom"/>
</dbReference>
<dbReference type="PROSITE" id="PS00134">
    <property type="entry name" value="TRYPSIN_HIS"/>
    <property type="match status" value="1"/>
</dbReference>
<dbReference type="SUPFAM" id="SSF50494">
    <property type="entry name" value="Trypsin-like serine proteases"/>
    <property type="match status" value="1"/>
</dbReference>
<keyword evidence="9" id="KW-1185">Reference proteome</keyword>
<dbReference type="InterPro" id="IPR009003">
    <property type="entry name" value="Peptidase_S1_PA"/>
</dbReference>
<proteinExistence type="inferred from homology"/>
<dbReference type="Pfam" id="PF13365">
    <property type="entry name" value="Trypsin_2"/>
    <property type="match status" value="1"/>
</dbReference>
<dbReference type="GO" id="GO:0016787">
    <property type="term" value="F:hydrolase activity"/>
    <property type="evidence" value="ECO:0007669"/>
    <property type="project" value="UniProtKB-KW"/>
</dbReference>
<evidence type="ECO:0000256" key="5">
    <source>
        <dbReference type="ARBA" id="ARBA00022825"/>
    </source>
</evidence>
<keyword evidence="4 6" id="KW-0378">Hydrolase</keyword>
<dbReference type="InterPro" id="IPR043504">
    <property type="entry name" value="Peptidase_S1_PA_chymotrypsin"/>
</dbReference>
<evidence type="ECO:0000256" key="2">
    <source>
        <dbReference type="ARBA" id="ARBA00022670"/>
    </source>
</evidence>
<protein>
    <recommendedName>
        <fullName evidence="6">Serine protease</fullName>
        <ecNumber evidence="6">3.4.21.-</ecNumber>
    </recommendedName>
</protein>
<feature type="chain" id="PRO_5044967043" description="Serine protease" evidence="6">
    <location>
        <begin position="23"/>
        <end position="269"/>
    </location>
</feature>
<dbReference type="InterPro" id="IPR008256">
    <property type="entry name" value="Peptidase_S1B"/>
</dbReference>
<dbReference type="Proteomes" id="UP001239680">
    <property type="component" value="Unassembled WGS sequence"/>
</dbReference>
<evidence type="ECO:0000259" key="7">
    <source>
        <dbReference type="PROSITE" id="PS50240"/>
    </source>
</evidence>